<dbReference type="PANTHER" id="PTHR20982:SF3">
    <property type="entry name" value="MITOCHONDRIAL RIBOSOME RECYCLING FACTOR PSEUDO 1"/>
    <property type="match status" value="1"/>
</dbReference>
<dbReference type="SUPFAM" id="SSF55194">
    <property type="entry name" value="Ribosome recycling factor, RRF"/>
    <property type="match status" value="1"/>
</dbReference>
<evidence type="ECO:0000256" key="1">
    <source>
        <dbReference type="ARBA" id="ARBA00004496"/>
    </source>
</evidence>
<dbReference type="InterPro" id="IPR002661">
    <property type="entry name" value="Ribosome_recyc_fac"/>
</dbReference>
<evidence type="ECO:0000256" key="3">
    <source>
        <dbReference type="ARBA" id="ARBA00022490"/>
    </source>
</evidence>
<comment type="similarity">
    <text evidence="2 6">Belongs to the RRF family.</text>
</comment>
<gene>
    <name evidence="6" type="primary">frr</name>
    <name evidence="8" type="ORF">ENJ10_00595</name>
</gene>
<sequence length="186" mass="21271">MNQQEIFADAQTRMDKTIDSLHHELAKVRTGRATPALLDTVKVDYYGQMVPLNQASNVSAPEPRLLVVQPWEKSLLAEIERAIQKADLGLNPSNDGTMIRIPIPQLSEERRKDLVKLVKKFGEDARVAVRNIRRDANDHLKKLHKNNEISEDELSVELDRIQEITDKHIKKIEAILEAKEKEVLEI</sequence>
<comment type="subcellular location">
    <subcellularLocation>
        <location evidence="1 6">Cytoplasm</location>
    </subcellularLocation>
</comment>
<dbReference type="InterPro" id="IPR023584">
    <property type="entry name" value="Ribosome_recyc_fac_dom"/>
</dbReference>
<dbReference type="HAMAP" id="MF_00040">
    <property type="entry name" value="RRF"/>
    <property type="match status" value="1"/>
</dbReference>
<protein>
    <recommendedName>
        <fullName evidence="6">Ribosome-recycling factor</fullName>
        <shortName evidence="6">RRF</shortName>
    </recommendedName>
    <alternativeName>
        <fullName evidence="6">Ribosome-releasing factor</fullName>
    </alternativeName>
</protein>
<dbReference type="EMBL" id="DRLD01000018">
    <property type="protein sequence ID" value="HED09161.1"/>
    <property type="molecule type" value="Genomic_DNA"/>
</dbReference>
<dbReference type="Proteomes" id="UP000886005">
    <property type="component" value="Unassembled WGS sequence"/>
</dbReference>
<evidence type="ECO:0000259" key="7">
    <source>
        <dbReference type="Pfam" id="PF01765"/>
    </source>
</evidence>
<dbReference type="AlphaFoldDB" id="A0A7V1LJJ8"/>
<dbReference type="FunFam" id="3.30.1360.40:FF:000001">
    <property type="entry name" value="Ribosome-recycling factor"/>
    <property type="match status" value="1"/>
</dbReference>
<keyword evidence="3 6" id="KW-0963">Cytoplasm</keyword>
<dbReference type="Gene3D" id="3.30.1360.40">
    <property type="match status" value="1"/>
</dbReference>
<evidence type="ECO:0000256" key="4">
    <source>
        <dbReference type="ARBA" id="ARBA00022917"/>
    </source>
</evidence>
<evidence type="ECO:0000256" key="6">
    <source>
        <dbReference type="HAMAP-Rule" id="MF_00040"/>
    </source>
</evidence>
<evidence type="ECO:0000256" key="2">
    <source>
        <dbReference type="ARBA" id="ARBA00005912"/>
    </source>
</evidence>
<dbReference type="GO" id="GO:0005737">
    <property type="term" value="C:cytoplasm"/>
    <property type="evidence" value="ECO:0007669"/>
    <property type="project" value="UniProtKB-SubCell"/>
</dbReference>
<organism evidence="8">
    <name type="scientific">Caldithrix abyssi</name>
    <dbReference type="NCBI Taxonomy" id="187145"/>
    <lineage>
        <taxon>Bacteria</taxon>
        <taxon>Pseudomonadati</taxon>
        <taxon>Calditrichota</taxon>
        <taxon>Calditrichia</taxon>
        <taxon>Calditrichales</taxon>
        <taxon>Calditrichaceae</taxon>
        <taxon>Caldithrix</taxon>
    </lineage>
</organism>
<comment type="caution">
    <text evidence="8">The sequence shown here is derived from an EMBL/GenBank/DDBJ whole genome shotgun (WGS) entry which is preliminary data.</text>
</comment>
<accession>A0A7V1LJJ8</accession>
<name>A0A7V1LJJ8_CALAY</name>
<dbReference type="PANTHER" id="PTHR20982">
    <property type="entry name" value="RIBOSOME RECYCLING FACTOR"/>
    <property type="match status" value="1"/>
</dbReference>
<dbReference type="GO" id="GO:0043023">
    <property type="term" value="F:ribosomal large subunit binding"/>
    <property type="evidence" value="ECO:0007669"/>
    <property type="project" value="TreeGrafter"/>
</dbReference>
<dbReference type="GO" id="GO:0006415">
    <property type="term" value="P:translational termination"/>
    <property type="evidence" value="ECO:0007669"/>
    <property type="project" value="UniProtKB-UniRule"/>
</dbReference>
<evidence type="ECO:0000256" key="5">
    <source>
        <dbReference type="ARBA" id="ARBA00025050"/>
    </source>
</evidence>
<proteinExistence type="inferred from homology"/>
<comment type="function">
    <text evidence="5 6">Responsible for the release of ribosomes from messenger RNA at the termination of protein biosynthesis. May increase the efficiency of translation by recycling ribosomes from one round of translation to another.</text>
</comment>
<dbReference type="NCBIfam" id="TIGR00496">
    <property type="entry name" value="frr"/>
    <property type="match status" value="1"/>
</dbReference>
<dbReference type="FunFam" id="1.10.132.20:FF:000001">
    <property type="entry name" value="Ribosome-recycling factor"/>
    <property type="match status" value="1"/>
</dbReference>
<dbReference type="CDD" id="cd00520">
    <property type="entry name" value="RRF"/>
    <property type="match status" value="1"/>
</dbReference>
<feature type="domain" description="Ribosome recycling factor" evidence="7">
    <location>
        <begin position="22"/>
        <end position="184"/>
    </location>
</feature>
<dbReference type="Gene3D" id="1.10.132.20">
    <property type="entry name" value="Ribosome-recycling factor"/>
    <property type="match status" value="1"/>
</dbReference>
<dbReference type="Pfam" id="PF01765">
    <property type="entry name" value="RRF"/>
    <property type="match status" value="1"/>
</dbReference>
<evidence type="ECO:0000313" key="8">
    <source>
        <dbReference type="EMBL" id="HED09161.1"/>
    </source>
</evidence>
<keyword evidence="4 6" id="KW-0648">Protein biosynthesis</keyword>
<reference evidence="8" key="1">
    <citation type="journal article" date="2020" name="mSystems">
        <title>Genome- and Community-Level Interaction Insights into Carbon Utilization and Element Cycling Functions of Hydrothermarchaeota in Hydrothermal Sediment.</title>
        <authorList>
            <person name="Zhou Z."/>
            <person name="Liu Y."/>
            <person name="Xu W."/>
            <person name="Pan J."/>
            <person name="Luo Z.H."/>
            <person name="Li M."/>
        </authorList>
    </citation>
    <scope>NUCLEOTIDE SEQUENCE [LARGE SCALE GENOMIC DNA]</scope>
    <source>
        <strain evidence="8">HyVt-456</strain>
    </source>
</reference>
<dbReference type="InterPro" id="IPR036191">
    <property type="entry name" value="RRF_sf"/>
</dbReference>